<name>A0A2Z6IKI9_ACIFI</name>
<dbReference type="Proteomes" id="UP000280188">
    <property type="component" value="Chromosome"/>
</dbReference>
<evidence type="ECO:0000256" key="1">
    <source>
        <dbReference type="SAM" id="Phobius"/>
    </source>
</evidence>
<reference evidence="2 3" key="1">
    <citation type="journal article" date="2018" name="Microbiol. Resour. Announc.">
        <title>Complete Genome Sequence of Acidithiobacillus ferridurans JCM 18981.</title>
        <authorList>
            <person name="Miyauchi T."/>
            <person name="Kouzuma A."/>
            <person name="Abe T."/>
            <person name="Watanabe K."/>
        </authorList>
    </citation>
    <scope>NUCLEOTIDE SEQUENCE [LARGE SCALE GENOMIC DNA]</scope>
    <source>
        <strain evidence="3">ATCC 33020 / DSM 29468 / JCM 18981 / 11Fe</strain>
    </source>
</reference>
<dbReference type="PANTHER" id="PTHR41260">
    <property type="entry name" value="PROTEIN ECSC"/>
    <property type="match status" value="1"/>
</dbReference>
<dbReference type="Pfam" id="PF12787">
    <property type="entry name" value="EcsC"/>
    <property type="match status" value="1"/>
</dbReference>
<proteinExistence type="predicted"/>
<accession>A0A2Z6IKI9</accession>
<sequence>MNKPSKPITAKKSQPIKYESQQTGYDMTLKDITGKALDAAKNASTIYSDNENKIDGAISLIKNFATAASGQHLRATNKDLKYRLPAKIKTKIKKEEIDEIINAKSILDGSPFIVKITNVIGKPIESGINILPKNVQEKIAKATNASLNKALEVALRTLDSEQKKSRKGLHMMAAAATGAIGGAFGVMAIAVELPISTTIMLRSIADIARENGENIKQDDVMLECLSVFSFGAGKSSENLGDSSYYAIRASLASLITEAASYLSSKNVTEIASSNIPALINLVTKITVRFNVQVSEMAMAQLIPIIGAAGGATINTLFIDHYQDMATGHFTIKRLERKYGEEEVKMVFNNLEFID</sequence>
<keyword evidence="3" id="KW-1185">Reference proteome</keyword>
<evidence type="ECO:0000313" key="2">
    <source>
        <dbReference type="EMBL" id="BBF66331.1"/>
    </source>
</evidence>
<organism evidence="2 3">
    <name type="scientific">Acidithiobacillus ferridurans</name>
    <dbReference type="NCBI Taxonomy" id="1232575"/>
    <lineage>
        <taxon>Bacteria</taxon>
        <taxon>Pseudomonadati</taxon>
        <taxon>Pseudomonadota</taxon>
        <taxon>Acidithiobacillia</taxon>
        <taxon>Acidithiobacillales</taxon>
        <taxon>Acidithiobacillaceae</taxon>
        <taxon>Acidithiobacillus</taxon>
    </lineage>
</organism>
<keyword evidence="1" id="KW-0812">Transmembrane</keyword>
<dbReference type="PANTHER" id="PTHR41260:SF1">
    <property type="entry name" value="PROTEIN ECSC"/>
    <property type="match status" value="1"/>
</dbReference>
<dbReference type="AlphaFoldDB" id="A0A2Z6IKI9"/>
<keyword evidence="1" id="KW-0472">Membrane</keyword>
<evidence type="ECO:0000313" key="3">
    <source>
        <dbReference type="Proteomes" id="UP000280188"/>
    </source>
</evidence>
<gene>
    <name evidence="2" type="ORF">AFERRID_25490</name>
</gene>
<evidence type="ECO:0008006" key="4">
    <source>
        <dbReference type="Google" id="ProtNLM"/>
    </source>
</evidence>
<dbReference type="EMBL" id="AP018795">
    <property type="protein sequence ID" value="BBF66331.1"/>
    <property type="molecule type" value="Genomic_DNA"/>
</dbReference>
<keyword evidence="1" id="KW-1133">Transmembrane helix</keyword>
<dbReference type="InterPro" id="IPR024787">
    <property type="entry name" value="EcsC"/>
</dbReference>
<protein>
    <recommendedName>
        <fullName evidence="4">EcsC protein family protein</fullName>
    </recommendedName>
</protein>
<feature type="transmembrane region" description="Helical" evidence="1">
    <location>
        <begin position="169"/>
        <end position="191"/>
    </location>
</feature>
<dbReference type="KEGG" id="afj:AFERRID_25490"/>